<dbReference type="AlphaFoldDB" id="A0A6L5YRJ0"/>
<dbReference type="EMBL" id="VUNI01000009">
    <property type="protein sequence ID" value="MST74787.1"/>
    <property type="molecule type" value="Genomic_DNA"/>
</dbReference>
<evidence type="ECO:0000313" key="4">
    <source>
        <dbReference type="Proteomes" id="UP000474024"/>
    </source>
</evidence>
<name>A0A6L5YRJ0_9FIRM</name>
<dbReference type="RefSeq" id="WP_154429756.1">
    <property type="nucleotide sequence ID" value="NZ_VUNI01000009.1"/>
</dbReference>
<reference evidence="3 4" key="1">
    <citation type="submission" date="2019-08" db="EMBL/GenBank/DDBJ databases">
        <title>In-depth cultivation of the pig gut microbiome towards novel bacterial diversity and tailored functional studies.</title>
        <authorList>
            <person name="Wylensek D."/>
            <person name="Hitch T.C.A."/>
            <person name="Clavel T."/>
        </authorList>
    </citation>
    <scope>NUCLEOTIDE SEQUENCE [LARGE SCALE GENOMIC DNA]</scope>
    <source>
        <strain evidence="3 4">MUC/MUC-530-WT-4D</strain>
    </source>
</reference>
<keyword evidence="1" id="KW-0472">Membrane</keyword>
<gene>
    <name evidence="3" type="ORF">FYJ75_06995</name>
</gene>
<protein>
    <submittedName>
        <fullName evidence="3">DUF4367 domain-containing protein</fullName>
    </submittedName>
</protein>
<dbReference type="InterPro" id="IPR025377">
    <property type="entry name" value="DUF4367"/>
</dbReference>
<keyword evidence="1" id="KW-1133">Transmembrane helix</keyword>
<organism evidence="3 4">
    <name type="scientific">Roseburia porci</name>
    <dbReference type="NCBI Taxonomy" id="2605790"/>
    <lineage>
        <taxon>Bacteria</taxon>
        <taxon>Bacillati</taxon>
        <taxon>Bacillota</taxon>
        <taxon>Clostridia</taxon>
        <taxon>Lachnospirales</taxon>
        <taxon>Lachnospiraceae</taxon>
        <taxon>Roseburia</taxon>
    </lineage>
</organism>
<proteinExistence type="predicted"/>
<evidence type="ECO:0000256" key="1">
    <source>
        <dbReference type="SAM" id="Phobius"/>
    </source>
</evidence>
<feature type="domain" description="DUF4367" evidence="2">
    <location>
        <begin position="120"/>
        <end position="222"/>
    </location>
</feature>
<sequence length="226" mass="26900">MVKLNDEILYQYMPVVDSAILHTLEKSTDTNYVFSASFERKMHRLFQKERKIEMWKKVKKITSRVAIFICIIFISFFSIVMSVDAYRVKFFETIKSFVSYDNTVLFSYNTTSSDTFEEKTPEYIPDSYFLQDTHCNENTIIRTYENTNGEQLILHQQAVSQHAQNYFDDMYDQKDTVSMNGVDITIQRYDDGSVFTYCEFHSSIFMINANNMETDEIKRIYEHWIK</sequence>
<dbReference type="Pfam" id="PF14285">
    <property type="entry name" value="DUF4367"/>
    <property type="match status" value="1"/>
</dbReference>
<keyword evidence="4" id="KW-1185">Reference proteome</keyword>
<accession>A0A6L5YRJ0</accession>
<evidence type="ECO:0000259" key="2">
    <source>
        <dbReference type="Pfam" id="PF14285"/>
    </source>
</evidence>
<keyword evidence="1" id="KW-0812">Transmembrane</keyword>
<dbReference type="Proteomes" id="UP000474024">
    <property type="component" value="Unassembled WGS sequence"/>
</dbReference>
<evidence type="ECO:0000313" key="3">
    <source>
        <dbReference type="EMBL" id="MST74787.1"/>
    </source>
</evidence>
<comment type="caution">
    <text evidence="3">The sequence shown here is derived from an EMBL/GenBank/DDBJ whole genome shotgun (WGS) entry which is preliminary data.</text>
</comment>
<feature type="transmembrane region" description="Helical" evidence="1">
    <location>
        <begin position="65"/>
        <end position="86"/>
    </location>
</feature>